<protein>
    <submittedName>
        <fullName evidence="4">G-patch domain-containing protein</fullName>
    </submittedName>
</protein>
<dbReference type="PANTHER" id="PTHR20923">
    <property type="entry name" value="BAT4 PROTEIN-RELATED"/>
    <property type="match status" value="1"/>
</dbReference>
<dbReference type="OrthoDB" id="515366at2759"/>
<dbReference type="Pfam" id="PF01585">
    <property type="entry name" value="G-patch"/>
    <property type="match status" value="1"/>
</dbReference>
<dbReference type="InterPro" id="IPR039146">
    <property type="entry name" value="GPANK1"/>
</dbReference>
<dbReference type="AlphaFoldDB" id="A0A0R3WZP8"/>
<gene>
    <name evidence="2" type="ORF">TTAC_LOCUS6270</name>
</gene>
<dbReference type="Proteomes" id="UP000274429">
    <property type="component" value="Unassembled WGS sequence"/>
</dbReference>
<sequence length="253" mass="28517">MPLLSALQYRLVESRPTHDLISKHFVRESEASDLPKNASGGIENSTSPLSGDEAREFYLSLFDDQRTQLGSQNASSWTQSSCSRNCDPMSRSHVSSLHHQVSVLFNEPIRPSPLLIPPSNRGYKILRHLGWTDFAVMDISVGSVDAGSIDAGGLGRRGQGRRLPIATVLKRDRLGLGATVKNRPRITHFAPNDVKAVDSESPPLRKKCPLRINKRLQVNRNKADRLKEIRFRHEFYFDDDQLQILYNEITHPL</sequence>
<feature type="domain" description="G-patch" evidence="1">
    <location>
        <begin position="118"/>
        <end position="181"/>
    </location>
</feature>
<reference evidence="2 3" key="2">
    <citation type="submission" date="2018-11" db="EMBL/GenBank/DDBJ databases">
        <authorList>
            <consortium name="Pathogen Informatics"/>
        </authorList>
    </citation>
    <scope>NUCLEOTIDE SEQUENCE [LARGE SCALE GENOMIC DNA]</scope>
</reference>
<keyword evidence="3" id="KW-1185">Reference proteome</keyword>
<evidence type="ECO:0000313" key="2">
    <source>
        <dbReference type="EMBL" id="VDM30455.1"/>
    </source>
</evidence>
<dbReference type="InterPro" id="IPR000467">
    <property type="entry name" value="G_patch_dom"/>
</dbReference>
<dbReference type="STRING" id="6205.A0A0R3WZP8"/>
<organism evidence="4">
    <name type="scientific">Hydatigena taeniaeformis</name>
    <name type="common">Feline tapeworm</name>
    <name type="synonym">Taenia taeniaeformis</name>
    <dbReference type="NCBI Taxonomy" id="6205"/>
    <lineage>
        <taxon>Eukaryota</taxon>
        <taxon>Metazoa</taxon>
        <taxon>Spiralia</taxon>
        <taxon>Lophotrochozoa</taxon>
        <taxon>Platyhelminthes</taxon>
        <taxon>Cestoda</taxon>
        <taxon>Eucestoda</taxon>
        <taxon>Cyclophyllidea</taxon>
        <taxon>Taeniidae</taxon>
        <taxon>Hydatigera</taxon>
    </lineage>
</organism>
<dbReference type="GO" id="GO:0003676">
    <property type="term" value="F:nucleic acid binding"/>
    <property type="evidence" value="ECO:0007669"/>
    <property type="project" value="InterPro"/>
</dbReference>
<dbReference type="PROSITE" id="PS50174">
    <property type="entry name" value="G_PATCH"/>
    <property type="match status" value="1"/>
</dbReference>
<dbReference type="WBParaSite" id="TTAC_0000628501-mRNA-1">
    <property type="protein sequence ID" value="TTAC_0000628501-mRNA-1"/>
    <property type="gene ID" value="TTAC_0000628501"/>
</dbReference>
<proteinExistence type="predicted"/>
<evidence type="ECO:0000259" key="1">
    <source>
        <dbReference type="PROSITE" id="PS50174"/>
    </source>
</evidence>
<evidence type="ECO:0000313" key="4">
    <source>
        <dbReference type="WBParaSite" id="TTAC_0000628501-mRNA-1"/>
    </source>
</evidence>
<reference evidence="4" key="1">
    <citation type="submission" date="2016-04" db="UniProtKB">
        <authorList>
            <consortium name="WormBaseParasite"/>
        </authorList>
    </citation>
    <scope>IDENTIFICATION</scope>
</reference>
<dbReference type="SMART" id="SM00443">
    <property type="entry name" value="G_patch"/>
    <property type="match status" value="1"/>
</dbReference>
<name>A0A0R3WZP8_HYDTA</name>
<dbReference type="EMBL" id="UYWX01020297">
    <property type="protein sequence ID" value="VDM30455.1"/>
    <property type="molecule type" value="Genomic_DNA"/>
</dbReference>
<dbReference type="PANTHER" id="PTHR20923:SF1">
    <property type="entry name" value="G PATCH DOMAIN AND ANKYRIN REPEAT-CONTAINING PROTEIN 1"/>
    <property type="match status" value="1"/>
</dbReference>
<evidence type="ECO:0000313" key="3">
    <source>
        <dbReference type="Proteomes" id="UP000274429"/>
    </source>
</evidence>
<accession>A0A0R3WZP8</accession>